<evidence type="ECO:0000259" key="1">
    <source>
        <dbReference type="PROSITE" id="PS51352"/>
    </source>
</evidence>
<dbReference type="PANTHER" id="PTHR45663">
    <property type="entry name" value="GEO12009P1"/>
    <property type="match status" value="1"/>
</dbReference>
<proteinExistence type="predicted"/>
<dbReference type="GO" id="GO:0015035">
    <property type="term" value="F:protein-disulfide reductase activity"/>
    <property type="evidence" value="ECO:0007669"/>
    <property type="project" value="TreeGrafter"/>
</dbReference>
<keyword evidence="3" id="KW-1185">Reference proteome</keyword>
<dbReference type="SUPFAM" id="SSF52833">
    <property type="entry name" value="Thioredoxin-like"/>
    <property type="match status" value="1"/>
</dbReference>
<dbReference type="AlphaFoldDB" id="A0A8X7WKV9"/>
<dbReference type="InterPro" id="IPR013766">
    <property type="entry name" value="Thioredoxin_domain"/>
</dbReference>
<accession>A0A8X7WKV9</accession>
<name>A0A8X7WKV9_BRACI</name>
<comment type="caution">
    <text evidence="2">The sequence shown here is derived from an EMBL/GenBank/DDBJ whole genome shotgun (WGS) entry which is preliminary data.</text>
</comment>
<dbReference type="InterPro" id="IPR036249">
    <property type="entry name" value="Thioredoxin-like_sf"/>
</dbReference>
<evidence type="ECO:0000313" key="3">
    <source>
        <dbReference type="Proteomes" id="UP000886595"/>
    </source>
</evidence>
<dbReference type="Pfam" id="PF00085">
    <property type="entry name" value="Thioredoxin"/>
    <property type="match status" value="1"/>
</dbReference>
<dbReference type="OrthoDB" id="1113108at2759"/>
<feature type="domain" description="Thioredoxin" evidence="1">
    <location>
        <begin position="18"/>
        <end position="135"/>
    </location>
</feature>
<sequence>MCSESDFLIKTYVSSSLPSNDDLVHSAKLKEVNEISDMEWDPQVIESELPVMVMFTAGWCGWYCPAMTDILEELDTKFTNRFKFYTLDIDDEEAISTRYHIQGVPTNIIFKGGDEVARVDGYYPDKVRELVDQYV</sequence>
<dbReference type="Proteomes" id="UP000886595">
    <property type="component" value="Unassembled WGS sequence"/>
</dbReference>
<evidence type="ECO:0000313" key="2">
    <source>
        <dbReference type="EMBL" id="KAG2331292.1"/>
    </source>
</evidence>
<gene>
    <name evidence="2" type="ORF">Bca52824_002472</name>
</gene>
<dbReference type="GO" id="GO:0005737">
    <property type="term" value="C:cytoplasm"/>
    <property type="evidence" value="ECO:0007669"/>
    <property type="project" value="TreeGrafter"/>
</dbReference>
<dbReference type="CDD" id="cd02947">
    <property type="entry name" value="TRX_family"/>
    <property type="match status" value="1"/>
</dbReference>
<organism evidence="2 3">
    <name type="scientific">Brassica carinata</name>
    <name type="common">Ethiopian mustard</name>
    <name type="synonym">Abyssinian cabbage</name>
    <dbReference type="NCBI Taxonomy" id="52824"/>
    <lineage>
        <taxon>Eukaryota</taxon>
        <taxon>Viridiplantae</taxon>
        <taxon>Streptophyta</taxon>
        <taxon>Embryophyta</taxon>
        <taxon>Tracheophyta</taxon>
        <taxon>Spermatophyta</taxon>
        <taxon>Magnoliopsida</taxon>
        <taxon>eudicotyledons</taxon>
        <taxon>Gunneridae</taxon>
        <taxon>Pentapetalae</taxon>
        <taxon>rosids</taxon>
        <taxon>malvids</taxon>
        <taxon>Brassicales</taxon>
        <taxon>Brassicaceae</taxon>
        <taxon>Brassiceae</taxon>
        <taxon>Brassica</taxon>
    </lineage>
</organism>
<reference evidence="2 3" key="1">
    <citation type="submission" date="2020-02" db="EMBL/GenBank/DDBJ databases">
        <authorList>
            <person name="Ma Q."/>
            <person name="Huang Y."/>
            <person name="Song X."/>
            <person name="Pei D."/>
        </authorList>
    </citation>
    <scope>NUCLEOTIDE SEQUENCE [LARGE SCALE GENOMIC DNA]</scope>
    <source>
        <strain evidence="2">Sxm20200214</strain>
        <tissue evidence="2">Leaf</tissue>
    </source>
</reference>
<dbReference type="PANTHER" id="PTHR45663:SF32">
    <property type="entry name" value="THIOREDOXIN FAMILY PROTEIN-RELATED"/>
    <property type="match status" value="1"/>
</dbReference>
<dbReference type="Gene3D" id="3.40.30.10">
    <property type="entry name" value="Glutaredoxin"/>
    <property type="match status" value="1"/>
</dbReference>
<dbReference type="PROSITE" id="PS51352">
    <property type="entry name" value="THIOREDOXIN_2"/>
    <property type="match status" value="1"/>
</dbReference>
<protein>
    <recommendedName>
        <fullName evidence="1">Thioredoxin domain-containing protein</fullName>
    </recommendedName>
</protein>
<dbReference type="EMBL" id="JAAMPC010000001">
    <property type="protein sequence ID" value="KAG2331292.1"/>
    <property type="molecule type" value="Genomic_DNA"/>
</dbReference>